<keyword evidence="1" id="KW-0812">Transmembrane</keyword>
<evidence type="ECO:0000313" key="3">
    <source>
        <dbReference type="Proteomes" id="UP000280296"/>
    </source>
</evidence>
<evidence type="ECO:0000313" key="2">
    <source>
        <dbReference type="EMBL" id="RUL82807.1"/>
    </source>
</evidence>
<feature type="transmembrane region" description="Helical" evidence="1">
    <location>
        <begin position="130"/>
        <end position="150"/>
    </location>
</feature>
<dbReference type="EMBL" id="RYZH01000068">
    <property type="protein sequence ID" value="RUL82807.1"/>
    <property type="molecule type" value="Genomic_DNA"/>
</dbReference>
<dbReference type="GO" id="GO:0140359">
    <property type="term" value="F:ABC-type transporter activity"/>
    <property type="evidence" value="ECO:0007669"/>
    <property type="project" value="InterPro"/>
</dbReference>
<evidence type="ECO:0000256" key="1">
    <source>
        <dbReference type="SAM" id="Phobius"/>
    </source>
</evidence>
<proteinExistence type="predicted"/>
<dbReference type="Pfam" id="PF12679">
    <property type="entry name" value="ABC2_membrane_2"/>
    <property type="match status" value="1"/>
</dbReference>
<dbReference type="AlphaFoldDB" id="A0A432MDK1"/>
<dbReference type="Pfam" id="PF12040">
    <property type="entry name" value="DUF3526"/>
    <property type="match status" value="1"/>
</dbReference>
<name>A0A432MDK1_9BACT</name>
<feature type="transmembrane region" description="Helical" evidence="1">
    <location>
        <begin position="21"/>
        <end position="38"/>
    </location>
</feature>
<dbReference type="GO" id="GO:0005886">
    <property type="term" value="C:plasma membrane"/>
    <property type="evidence" value="ECO:0007669"/>
    <property type="project" value="UniProtKB-SubCell"/>
</dbReference>
<reference evidence="2 3" key="1">
    <citation type="submission" date="2018-12" db="EMBL/GenBank/DDBJ databases">
        <authorList>
            <person name="Toschakov S.V."/>
        </authorList>
    </citation>
    <scope>NUCLEOTIDE SEQUENCE [LARGE SCALE GENOMIC DNA]</scope>
    <source>
        <strain evidence="2 3">GM2012</strain>
    </source>
</reference>
<dbReference type="PANTHER" id="PTHR43471:SF1">
    <property type="entry name" value="ABC TRANSPORTER PERMEASE PROTEIN NOSY-RELATED"/>
    <property type="match status" value="1"/>
</dbReference>
<feature type="transmembrane region" description="Helical" evidence="1">
    <location>
        <begin position="243"/>
        <end position="261"/>
    </location>
</feature>
<dbReference type="InterPro" id="IPR021913">
    <property type="entry name" value="DUF3526"/>
</dbReference>
<sequence length="471" mass="51254">MILRIARKEFVELARDGRFRASAAVVGILMVGALAVGWEGWRDISREHARAEADSRERFEGQGEKNPHSAAHYGLHLFKPKSSLAFVDPGVDPYTGISVFVEAHRRNEVDYRPARDATALERFGDLTAASVLQVLLPLVIIFLAFPAVAGEREQGTLRQVLSLGVRPRDLLLGKAIGLAAAMGIIVLPAVVVGAVLLSRVGDDAGAAWPRAAALAAGYLLYLAMFLAVSLFASIRAKSGRSALVALLGFWILNTMVAPRLATDLARRLHPTPSALEFASAIDREIREGVDGHDPQDERIRRLEEELLDRYDVDFVEDLPINFQGVALQAGEDHGNAVFDRHYDALWSTFDHQDAARSALGFLAPTLAIRSLSMGLAGTDAVEHRAFAEAAEAHRRELVRLLNDDLATNGADLGFMYQAGPELWGQMPRFRFEPPPVAGTIARLGPSWLALGLWTIVAAAAAAWSARTLRID</sequence>
<accession>A0A432MDK1</accession>
<gene>
    <name evidence="2" type="ORF">TsocGM_23195</name>
</gene>
<organism evidence="2 3">
    <name type="scientific">Tautonia sociabilis</name>
    <dbReference type="NCBI Taxonomy" id="2080755"/>
    <lineage>
        <taxon>Bacteria</taxon>
        <taxon>Pseudomonadati</taxon>
        <taxon>Planctomycetota</taxon>
        <taxon>Planctomycetia</taxon>
        <taxon>Isosphaerales</taxon>
        <taxon>Isosphaeraceae</taxon>
        <taxon>Tautonia</taxon>
    </lineage>
</organism>
<feature type="transmembrane region" description="Helical" evidence="1">
    <location>
        <begin position="208"/>
        <end position="231"/>
    </location>
</feature>
<dbReference type="OrthoDB" id="184009at2"/>
<comment type="caution">
    <text evidence="2">The sequence shown here is derived from an EMBL/GenBank/DDBJ whole genome shotgun (WGS) entry which is preliminary data.</text>
</comment>
<keyword evidence="3" id="KW-1185">Reference proteome</keyword>
<dbReference type="RefSeq" id="WP_126727842.1">
    <property type="nucleotide sequence ID" value="NZ_RYZH01000068.1"/>
</dbReference>
<reference evidence="2 3" key="2">
    <citation type="submission" date="2019-01" db="EMBL/GenBank/DDBJ databases">
        <title>Tautonia sociabilis, a novel thermotolerant planctomycete of Isosphaeraceae family, isolated from a 4000 m deep subterranean habitat.</title>
        <authorList>
            <person name="Kovaleva O.L."/>
            <person name="Elcheninov A.G."/>
            <person name="Van Heerden E."/>
            <person name="Toshchakov S.V."/>
            <person name="Novikov A."/>
            <person name="Bonch-Osmolovskaya E.A."/>
            <person name="Kublanov I.V."/>
        </authorList>
    </citation>
    <scope>NUCLEOTIDE SEQUENCE [LARGE SCALE GENOMIC DNA]</scope>
    <source>
        <strain evidence="2 3">GM2012</strain>
    </source>
</reference>
<protein>
    <submittedName>
        <fullName evidence="2">DUF3526 domain-containing protein</fullName>
    </submittedName>
</protein>
<dbReference type="Proteomes" id="UP000280296">
    <property type="component" value="Unassembled WGS sequence"/>
</dbReference>
<dbReference type="PANTHER" id="PTHR43471">
    <property type="entry name" value="ABC TRANSPORTER PERMEASE"/>
    <property type="match status" value="1"/>
</dbReference>
<feature type="transmembrane region" description="Helical" evidence="1">
    <location>
        <begin position="447"/>
        <end position="465"/>
    </location>
</feature>
<feature type="transmembrane region" description="Helical" evidence="1">
    <location>
        <begin position="171"/>
        <end position="196"/>
    </location>
</feature>
<keyword evidence="1" id="KW-0472">Membrane</keyword>
<keyword evidence="1" id="KW-1133">Transmembrane helix</keyword>